<dbReference type="AlphaFoldDB" id="A0A5N6C536"/>
<dbReference type="PRINTS" id="PR00702">
    <property type="entry name" value="ACRIFLAVINRP"/>
</dbReference>
<organism evidence="3 4">
    <name type="scientific">Microbispora catharanthi</name>
    <dbReference type="NCBI Taxonomy" id="1712871"/>
    <lineage>
        <taxon>Bacteria</taxon>
        <taxon>Bacillati</taxon>
        <taxon>Actinomycetota</taxon>
        <taxon>Actinomycetes</taxon>
        <taxon>Streptosporangiales</taxon>
        <taxon>Streptosporangiaceae</taxon>
        <taxon>Microbispora</taxon>
    </lineage>
</organism>
<feature type="transmembrane region" description="Helical" evidence="2">
    <location>
        <begin position="12"/>
        <end position="30"/>
    </location>
</feature>
<protein>
    <submittedName>
        <fullName evidence="3">MMPL family transporter</fullName>
    </submittedName>
</protein>
<sequence length="1092" mass="113356">MTSLARLSLANRTLVIMITLVLAGFGLFAIPSLKQQLFPSLEFPAAFTVASYPGAAPEIVEEQVTKPIESAFQGIAGVTDITSTSREGMSQVQVAYEYGTDIDQMIGKMQQAVSRIKAQLPADVDPQVVAGSTDDIPVMAIAVGDGGDQQAMVDKIDKIMVPELQSIEGVRDVTVSGASEEQVVITPDQARLALQGLSAAAIPDLLRANGVSIPAGTLTEDGKSLTVQIGDPVRTVKDLENLYLTPAAPTAGQGAAAGQRGGASAGQPAGQGAGQGAAAGQSAAAQAQARAAAARPKPVKLGDVADIKVEDASATTLTRTNGTPSLGVSITMVPDGNAVQISHDVNDALPDLTRALGDSAELTVVFDQAPYVERSIEDLTTEGLLGLAFAVLVILVFLLSVRSTLVTAVSIPLSVVIALIALWIGDYSLNLLTLGALTIAVGRVVDDSIVVLENIKRHLAYGEEKRRAILDAVREVSGAVTASTLTTVAVFLPIAFVGGMVGQLFSPFAITVTVALLASLLVALTVIPVLAYWFLKAPALTPQEVQAVREDAERRELRSPLQRIYLPVLRFATRRRLVTVLIGVVVFVATMALAPNLKTNFLDNSGNDTTQISQRMPAGTDLATTDAAAKKVEAVLAADGGVKSYQVTVGGGNRFLGGVGGGADRASFSVTLKEDVETSALEDRLRERLKGLTGIGDITVGGSGGGFNSDQVQVIVQGSDQAALKTAATTVRDTMAGIDGLRDVASNLEDSVPRVEVHVDREKAAARGLTEAGIGQLVAQAFRGAPVGSIDVDGRSSDVILRAVGDAPDDVAEIRKLAIPTATGMVKLGDVADVVKADGPTQITRQDGDRTATVSGTADASNLGAITTKVTDKLKTLTLPAGVTYKIGGASSDQQDAFADLGVAMLLAVAIVFMIMVATFRSLVQPLILLVSIPFAATGAIGLLLVTDTALGVPALIGMLMLIGIVVTNAIVLIDLINQYREQGLGVVEAVMEGGRRRLRPILMTAIATICALTPMALGVTGSGGFISQPLAIVVIGGLISSTLLTLVLVPTLYTMVERLKERMRRTPKRPASGDGEGDLTVYGKEALEPAK</sequence>
<feature type="transmembrane region" description="Helical" evidence="2">
    <location>
        <begin position="408"/>
        <end position="425"/>
    </location>
</feature>
<dbReference type="Pfam" id="PF00873">
    <property type="entry name" value="ACR_tran"/>
    <property type="match status" value="2"/>
</dbReference>
<dbReference type="Gene3D" id="3.30.70.1430">
    <property type="entry name" value="Multidrug efflux transporter AcrB pore domain"/>
    <property type="match status" value="2"/>
</dbReference>
<feature type="transmembrane region" description="Helical" evidence="2">
    <location>
        <begin position="476"/>
        <end position="496"/>
    </location>
</feature>
<evidence type="ECO:0000313" key="4">
    <source>
        <dbReference type="Proteomes" id="UP000313066"/>
    </source>
</evidence>
<dbReference type="GO" id="GO:0005886">
    <property type="term" value="C:plasma membrane"/>
    <property type="evidence" value="ECO:0007669"/>
    <property type="project" value="TreeGrafter"/>
</dbReference>
<feature type="transmembrane region" description="Helical" evidence="2">
    <location>
        <begin position="1002"/>
        <end position="1027"/>
    </location>
</feature>
<dbReference type="GO" id="GO:0042910">
    <property type="term" value="F:xenobiotic transmembrane transporter activity"/>
    <property type="evidence" value="ECO:0007669"/>
    <property type="project" value="TreeGrafter"/>
</dbReference>
<dbReference type="Gene3D" id="3.30.2090.10">
    <property type="entry name" value="Multidrug efflux transporter AcrB TolC docking domain, DN and DC subdomains"/>
    <property type="match status" value="3"/>
</dbReference>
<feature type="transmembrane region" description="Helical" evidence="2">
    <location>
        <begin position="577"/>
        <end position="597"/>
    </location>
</feature>
<gene>
    <name evidence="3" type="ORF">FH610_001845</name>
</gene>
<dbReference type="SUPFAM" id="SSF82693">
    <property type="entry name" value="Multidrug efflux transporter AcrB pore domain, PN1, PN2, PC1 and PC2 subdomains"/>
    <property type="match status" value="3"/>
</dbReference>
<feature type="transmembrane region" description="Helical" evidence="2">
    <location>
        <begin position="508"/>
        <end position="535"/>
    </location>
</feature>
<dbReference type="RefSeq" id="WP_139572445.1">
    <property type="nucleotide sequence ID" value="NZ_VDMA02000001.1"/>
</dbReference>
<dbReference type="Proteomes" id="UP000313066">
    <property type="component" value="Unassembled WGS sequence"/>
</dbReference>
<evidence type="ECO:0000313" key="3">
    <source>
        <dbReference type="EMBL" id="KAB8187924.1"/>
    </source>
</evidence>
<dbReference type="SUPFAM" id="SSF82714">
    <property type="entry name" value="Multidrug efflux transporter AcrB TolC docking domain, DN and DC subdomains"/>
    <property type="match status" value="2"/>
</dbReference>
<reference evidence="3 4" key="1">
    <citation type="submission" date="2019-10" db="EMBL/GenBank/DDBJ databases">
        <title>Nonomuraea sp. nov., isolated from Phyllanthus amarus.</title>
        <authorList>
            <person name="Klykleung N."/>
            <person name="Tanasupawat S."/>
        </authorList>
    </citation>
    <scope>NUCLEOTIDE SEQUENCE [LARGE SCALE GENOMIC DNA]</scope>
    <source>
        <strain evidence="3 4">CR1-09</strain>
    </source>
</reference>
<feature type="transmembrane region" description="Helical" evidence="2">
    <location>
        <begin position="953"/>
        <end position="974"/>
    </location>
</feature>
<feature type="compositionally biased region" description="Gly residues" evidence="1">
    <location>
        <begin position="259"/>
        <end position="277"/>
    </location>
</feature>
<name>A0A5N6C536_9ACTN</name>
<evidence type="ECO:0000256" key="1">
    <source>
        <dbReference type="SAM" id="MobiDB-lite"/>
    </source>
</evidence>
<feature type="transmembrane region" description="Helical" evidence="2">
    <location>
        <begin position="383"/>
        <end position="401"/>
    </location>
</feature>
<proteinExistence type="predicted"/>
<keyword evidence="2" id="KW-0812">Transmembrane</keyword>
<dbReference type="InterPro" id="IPR001036">
    <property type="entry name" value="Acrflvin-R"/>
</dbReference>
<dbReference type="PANTHER" id="PTHR32063">
    <property type="match status" value="1"/>
</dbReference>
<dbReference type="PANTHER" id="PTHR32063:SF0">
    <property type="entry name" value="SWARMING MOTILITY PROTEIN SWRC"/>
    <property type="match status" value="1"/>
</dbReference>
<dbReference type="Gene3D" id="3.30.70.1440">
    <property type="entry name" value="Multidrug efflux transporter AcrB pore domain"/>
    <property type="match status" value="1"/>
</dbReference>
<dbReference type="InterPro" id="IPR027463">
    <property type="entry name" value="AcrB_DN_DC_subdom"/>
</dbReference>
<comment type="caution">
    <text evidence="3">The sequence shown here is derived from an EMBL/GenBank/DDBJ whole genome shotgun (WGS) entry which is preliminary data.</text>
</comment>
<feature type="transmembrane region" description="Helical" evidence="2">
    <location>
        <begin position="1033"/>
        <end position="1057"/>
    </location>
</feature>
<accession>A0A5N6C536</accession>
<feature type="transmembrane region" description="Helical" evidence="2">
    <location>
        <begin position="431"/>
        <end position="455"/>
    </location>
</feature>
<evidence type="ECO:0000256" key="2">
    <source>
        <dbReference type="SAM" id="Phobius"/>
    </source>
</evidence>
<keyword evidence="2" id="KW-0472">Membrane</keyword>
<keyword evidence="4" id="KW-1185">Reference proteome</keyword>
<feature type="transmembrane region" description="Helical" evidence="2">
    <location>
        <begin position="927"/>
        <end position="947"/>
    </location>
</feature>
<feature type="region of interest" description="Disordered" evidence="1">
    <location>
        <begin position="1064"/>
        <end position="1092"/>
    </location>
</feature>
<dbReference type="EMBL" id="VDMA02000001">
    <property type="protein sequence ID" value="KAB8187924.1"/>
    <property type="molecule type" value="Genomic_DNA"/>
</dbReference>
<feature type="region of interest" description="Disordered" evidence="1">
    <location>
        <begin position="250"/>
        <end position="277"/>
    </location>
</feature>
<dbReference type="Gene3D" id="1.20.1640.10">
    <property type="entry name" value="Multidrug efflux transporter AcrB transmembrane domain"/>
    <property type="match status" value="3"/>
</dbReference>
<feature type="transmembrane region" description="Helical" evidence="2">
    <location>
        <begin position="901"/>
        <end position="920"/>
    </location>
</feature>
<dbReference type="Gene3D" id="3.30.70.1320">
    <property type="entry name" value="Multidrug efflux transporter AcrB pore domain like"/>
    <property type="match status" value="2"/>
</dbReference>
<dbReference type="SUPFAM" id="SSF82866">
    <property type="entry name" value="Multidrug efflux transporter AcrB transmembrane domain"/>
    <property type="match status" value="2"/>
</dbReference>
<keyword evidence="2" id="KW-1133">Transmembrane helix</keyword>